<gene>
    <name evidence="1" type="ORF">SAMN05216215_102453</name>
</gene>
<dbReference type="OrthoDB" id="4562539at2"/>
<reference evidence="2" key="1">
    <citation type="submission" date="2016-10" db="EMBL/GenBank/DDBJ databases">
        <authorList>
            <person name="Varghese N."/>
            <person name="Submissions S."/>
        </authorList>
    </citation>
    <scope>NUCLEOTIDE SEQUENCE [LARGE SCALE GENOMIC DNA]</scope>
    <source>
        <strain evidence="2">CGMCC 4.3530</strain>
    </source>
</reference>
<accession>A0A1H3IX31</accession>
<sequence length="118" mass="12895">MADETYVNVPGVNADAQKLAGAVRNFQGSLAELKAALQADDKCWSDDEIGKEFEKNYKPAADKLTEGLEKTGTNMLQVAEKVLPDSARMLQEQDDYNAQNVRAAAADLYQESPPETKS</sequence>
<dbReference type="AlphaFoldDB" id="A0A1H3IX31"/>
<dbReference type="EMBL" id="FNOK01000024">
    <property type="protein sequence ID" value="SDY32313.1"/>
    <property type="molecule type" value="Genomic_DNA"/>
</dbReference>
<name>A0A1H3IX31_9PSEU</name>
<evidence type="ECO:0000313" key="1">
    <source>
        <dbReference type="EMBL" id="SDY32313.1"/>
    </source>
</evidence>
<dbReference type="RefSeq" id="WP_093269159.1">
    <property type="nucleotide sequence ID" value="NZ_FNOK01000024.1"/>
</dbReference>
<organism evidence="1 2">
    <name type="scientific">Saccharopolyspora shandongensis</name>
    <dbReference type="NCBI Taxonomy" id="418495"/>
    <lineage>
        <taxon>Bacteria</taxon>
        <taxon>Bacillati</taxon>
        <taxon>Actinomycetota</taxon>
        <taxon>Actinomycetes</taxon>
        <taxon>Pseudonocardiales</taxon>
        <taxon>Pseudonocardiaceae</taxon>
        <taxon>Saccharopolyspora</taxon>
    </lineage>
</organism>
<evidence type="ECO:0000313" key="2">
    <source>
        <dbReference type="Proteomes" id="UP000199529"/>
    </source>
</evidence>
<protein>
    <recommendedName>
        <fullName evidence="3">Proteins of 100 residues with WXG</fullName>
    </recommendedName>
</protein>
<keyword evidence="2" id="KW-1185">Reference proteome</keyword>
<proteinExistence type="predicted"/>
<evidence type="ECO:0008006" key="3">
    <source>
        <dbReference type="Google" id="ProtNLM"/>
    </source>
</evidence>
<dbReference type="Proteomes" id="UP000199529">
    <property type="component" value="Unassembled WGS sequence"/>
</dbReference>
<dbReference type="STRING" id="418495.SAMN05216215_102453"/>